<dbReference type="InterPro" id="IPR039420">
    <property type="entry name" value="WalR-like"/>
</dbReference>
<evidence type="ECO:0000313" key="6">
    <source>
        <dbReference type="EMBL" id="CAI8008018.1"/>
    </source>
</evidence>
<dbReference type="SUPFAM" id="SSF46894">
    <property type="entry name" value="C-terminal effector domain of the bipartite response regulators"/>
    <property type="match status" value="1"/>
</dbReference>
<dbReference type="InterPro" id="IPR016032">
    <property type="entry name" value="Sig_transdc_resp-reg_C-effctor"/>
</dbReference>
<gene>
    <name evidence="6" type="ORF">GBAR_LOCUS5552</name>
</gene>
<keyword evidence="3 4" id="KW-0238">DNA-binding</keyword>
<reference evidence="6" key="1">
    <citation type="submission" date="2023-03" db="EMBL/GenBank/DDBJ databases">
        <authorList>
            <person name="Steffen K."/>
            <person name="Cardenas P."/>
        </authorList>
    </citation>
    <scope>NUCLEOTIDE SEQUENCE</scope>
</reference>
<protein>
    <submittedName>
        <fullName evidence="6">Transcriptional regulatory protein GlnR</fullName>
    </submittedName>
</protein>
<evidence type="ECO:0000256" key="1">
    <source>
        <dbReference type="ARBA" id="ARBA00022553"/>
    </source>
</evidence>
<dbReference type="PANTHER" id="PTHR48111:SF40">
    <property type="entry name" value="PHOSPHATE REGULON TRANSCRIPTIONAL REGULATORY PROTEIN PHOB"/>
    <property type="match status" value="1"/>
</dbReference>
<feature type="DNA-binding region" description="OmpR/PhoB-type" evidence="4">
    <location>
        <begin position="110"/>
        <end position="216"/>
    </location>
</feature>
<dbReference type="PANTHER" id="PTHR48111">
    <property type="entry name" value="REGULATOR OF RPOS"/>
    <property type="match status" value="1"/>
</dbReference>
<evidence type="ECO:0000256" key="4">
    <source>
        <dbReference type="PROSITE-ProRule" id="PRU01091"/>
    </source>
</evidence>
<accession>A0AA35W4N9</accession>
<evidence type="ECO:0000259" key="5">
    <source>
        <dbReference type="PROSITE" id="PS51755"/>
    </source>
</evidence>
<organism evidence="6 7">
    <name type="scientific">Geodia barretti</name>
    <name type="common">Barrett's horny sponge</name>
    <dbReference type="NCBI Taxonomy" id="519541"/>
    <lineage>
        <taxon>Eukaryota</taxon>
        <taxon>Metazoa</taxon>
        <taxon>Porifera</taxon>
        <taxon>Demospongiae</taxon>
        <taxon>Heteroscleromorpha</taxon>
        <taxon>Tetractinellida</taxon>
        <taxon>Astrophorina</taxon>
        <taxon>Geodiidae</taxon>
        <taxon>Geodia</taxon>
    </lineage>
</organism>
<keyword evidence="2" id="KW-0902">Two-component regulatory system</keyword>
<dbReference type="EMBL" id="CASHTH010000814">
    <property type="protein sequence ID" value="CAI8008018.1"/>
    <property type="molecule type" value="Genomic_DNA"/>
</dbReference>
<dbReference type="Gene3D" id="1.10.10.10">
    <property type="entry name" value="Winged helix-like DNA-binding domain superfamily/Winged helix DNA-binding domain"/>
    <property type="match status" value="1"/>
</dbReference>
<dbReference type="SMART" id="SM00862">
    <property type="entry name" value="Trans_reg_C"/>
    <property type="match status" value="1"/>
</dbReference>
<dbReference type="GO" id="GO:0006355">
    <property type="term" value="P:regulation of DNA-templated transcription"/>
    <property type="evidence" value="ECO:0007669"/>
    <property type="project" value="InterPro"/>
</dbReference>
<keyword evidence="1" id="KW-0597">Phosphoprotein</keyword>
<dbReference type="CDD" id="cd00383">
    <property type="entry name" value="trans_reg_C"/>
    <property type="match status" value="1"/>
</dbReference>
<evidence type="ECO:0000256" key="3">
    <source>
        <dbReference type="ARBA" id="ARBA00023125"/>
    </source>
</evidence>
<dbReference type="GO" id="GO:0000156">
    <property type="term" value="F:phosphorelay response regulator activity"/>
    <property type="evidence" value="ECO:0007669"/>
    <property type="project" value="TreeGrafter"/>
</dbReference>
<dbReference type="GO" id="GO:0000976">
    <property type="term" value="F:transcription cis-regulatory region binding"/>
    <property type="evidence" value="ECO:0007669"/>
    <property type="project" value="TreeGrafter"/>
</dbReference>
<keyword evidence="7" id="KW-1185">Reference proteome</keyword>
<evidence type="ECO:0000256" key="2">
    <source>
        <dbReference type="ARBA" id="ARBA00023012"/>
    </source>
</evidence>
<feature type="domain" description="OmpR/PhoB-type" evidence="5">
    <location>
        <begin position="110"/>
        <end position="216"/>
    </location>
</feature>
<evidence type="ECO:0000313" key="7">
    <source>
        <dbReference type="Proteomes" id="UP001174909"/>
    </source>
</evidence>
<dbReference type="Proteomes" id="UP001174909">
    <property type="component" value="Unassembled WGS sequence"/>
</dbReference>
<comment type="caution">
    <text evidence="6">The sequence shown here is derived from an EMBL/GenBank/DDBJ whole genome shotgun (WGS) entry which is preliminary data.</text>
</comment>
<dbReference type="InterPro" id="IPR036388">
    <property type="entry name" value="WH-like_DNA-bd_sf"/>
</dbReference>
<name>A0AA35W4N9_GEOBA</name>
<sequence>MLLDAHEESTGLLPQTVLLAAEGCDALDAPLSALRSSGIVELVELDGSSLEARIEEVTPSLVIAGPGVNSAIIGALARKKSISRILPPFLRFVTSTETEEDDLYLGFDDFVVASCSAAELEKRIRRLTNASRSREPSHLTAGPITIDAEKYRVTVDGKNIGRVFTREDLLMRVWGHKHYGHTRTVDVHIRRLRHKLGARGSNCIHTVNNVGYGFIEPTGSQP</sequence>
<dbReference type="GO" id="GO:0032993">
    <property type="term" value="C:protein-DNA complex"/>
    <property type="evidence" value="ECO:0007669"/>
    <property type="project" value="TreeGrafter"/>
</dbReference>
<dbReference type="AlphaFoldDB" id="A0AA35W4N9"/>
<proteinExistence type="predicted"/>
<dbReference type="Pfam" id="PF00486">
    <property type="entry name" value="Trans_reg_C"/>
    <property type="match status" value="1"/>
</dbReference>
<dbReference type="InterPro" id="IPR001867">
    <property type="entry name" value="OmpR/PhoB-type_DNA-bd"/>
</dbReference>
<dbReference type="GO" id="GO:0005829">
    <property type="term" value="C:cytosol"/>
    <property type="evidence" value="ECO:0007669"/>
    <property type="project" value="TreeGrafter"/>
</dbReference>
<dbReference type="PROSITE" id="PS51755">
    <property type="entry name" value="OMPR_PHOB"/>
    <property type="match status" value="1"/>
</dbReference>